<evidence type="ECO:0000256" key="1">
    <source>
        <dbReference type="SAM" id="MobiDB-lite"/>
    </source>
</evidence>
<keyword evidence="3" id="KW-1185">Reference proteome</keyword>
<evidence type="ECO:0000313" key="2">
    <source>
        <dbReference type="EMBL" id="EFX82787.1"/>
    </source>
</evidence>
<gene>
    <name evidence="2" type="ORF">DAPPUDRAFT_240913</name>
</gene>
<feature type="compositionally biased region" description="Basic and acidic residues" evidence="1">
    <location>
        <begin position="19"/>
        <end position="61"/>
    </location>
</feature>
<protein>
    <submittedName>
        <fullName evidence="2">Uncharacterized protein</fullName>
    </submittedName>
</protein>
<feature type="region of interest" description="Disordered" evidence="1">
    <location>
        <begin position="1"/>
        <end position="61"/>
    </location>
</feature>
<evidence type="ECO:0000313" key="3">
    <source>
        <dbReference type="Proteomes" id="UP000000305"/>
    </source>
</evidence>
<dbReference type="HOGENOM" id="CLU_2924925_0_0_1"/>
<proteinExistence type="predicted"/>
<dbReference type="KEGG" id="dpx:DAPPUDRAFT_240913"/>
<reference evidence="2 3" key="1">
    <citation type="journal article" date="2011" name="Science">
        <title>The ecoresponsive genome of Daphnia pulex.</title>
        <authorList>
            <person name="Colbourne J.K."/>
            <person name="Pfrender M.E."/>
            <person name="Gilbert D."/>
            <person name="Thomas W.K."/>
            <person name="Tucker A."/>
            <person name="Oakley T.H."/>
            <person name="Tokishita S."/>
            <person name="Aerts A."/>
            <person name="Arnold G.J."/>
            <person name="Basu M.K."/>
            <person name="Bauer D.J."/>
            <person name="Caceres C.E."/>
            <person name="Carmel L."/>
            <person name="Casola C."/>
            <person name="Choi J.H."/>
            <person name="Detter J.C."/>
            <person name="Dong Q."/>
            <person name="Dusheyko S."/>
            <person name="Eads B.D."/>
            <person name="Frohlich T."/>
            <person name="Geiler-Samerotte K.A."/>
            <person name="Gerlach D."/>
            <person name="Hatcher P."/>
            <person name="Jogdeo S."/>
            <person name="Krijgsveld J."/>
            <person name="Kriventseva E.V."/>
            <person name="Kultz D."/>
            <person name="Laforsch C."/>
            <person name="Lindquist E."/>
            <person name="Lopez J."/>
            <person name="Manak J.R."/>
            <person name="Muller J."/>
            <person name="Pangilinan J."/>
            <person name="Patwardhan R.P."/>
            <person name="Pitluck S."/>
            <person name="Pritham E.J."/>
            <person name="Rechtsteiner A."/>
            <person name="Rho M."/>
            <person name="Rogozin I.B."/>
            <person name="Sakarya O."/>
            <person name="Salamov A."/>
            <person name="Schaack S."/>
            <person name="Shapiro H."/>
            <person name="Shiga Y."/>
            <person name="Skalitzky C."/>
            <person name="Smith Z."/>
            <person name="Souvorov A."/>
            <person name="Sung W."/>
            <person name="Tang Z."/>
            <person name="Tsuchiya D."/>
            <person name="Tu H."/>
            <person name="Vos H."/>
            <person name="Wang M."/>
            <person name="Wolf Y.I."/>
            <person name="Yamagata H."/>
            <person name="Yamada T."/>
            <person name="Ye Y."/>
            <person name="Shaw J.R."/>
            <person name="Andrews J."/>
            <person name="Crease T.J."/>
            <person name="Tang H."/>
            <person name="Lucas S.M."/>
            <person name="Robertson H.M."/>
            <person name="Bork P."/>
            <person name="Koonin E.V."/>
            <person name="Zdobnov E.M."/>
            <person name="Grigoriev I.V."/>
            <person name="Lynch M."/>
            <person name="Boore J.L."/>
        </authorList>
    </citation>
    <scope>NUCLEOTIDE SEQUENCE [LARGE SCALE GENOMIC DNA]</scope>
</reference>
<dbReference type="AlphaFoldDB" id="E9GCX3"/>
<dbReference type="EMBL" id="GL732539">
    <property type="protein sequence ID" value="EFX82787.1"/>
    <property type="molecule type" value="Genomic_DNA"/>
</dbReference>
<name>E9GCX3_DAPPU</name>
<dbReference type="Proteomes" id="UP000000305">
    <property type="component" value="Unassembled WGS sequence"/>
</dbReference>
<dbReference type="InParanoid" id="E9GCX3"/>
<organism evidence="2 3">
    <name type="scientific">Daphnia pulex</name>
    <name type="common">Water flea</name>
    <dbReference type="NCBI Taxonomy" id="6669"/>
    <lineage>
        <taxon>Eukaryota</taxon>
        <taxon>Metazoa</taxon>
        <taxon>Ecdysozoa</taxon>
        <taxon>Arthropoda</taxon>
        <taxon>Crustacea</taxon>
        <taxon>Branchiopoda</taxon>
        <taxon>Diplostraca</taxon>
        <taxon>Cladocera</taxon>
        <taxon>Anomopoda</taxon>
        <taxon>Daphniidae</taxon>
        <taxon>Daphnia</taxon>
    </lineage>
</organism>
<accession>E9GCX3</accession>
<sequence>MDKKGQIIKSQVTHSVRSNRVEREERDPSHLGGKEINIETRQETHPIRLFGHREKRDERTK</sequence>